<evidence type="ECO:0000259" key="1">
    <source>
        <dbReference type="Pfam" id="PF14417"/>
    </source>
</evidence>
<sequence length="293" mass="31657">MVARVTISAEVQITDLTANDHACLTFGEPEELHDLTAAFVRDGLSGGLRVVWLCEEPQAALTELGRRGVAVRPATETGRMDVVASHEGLLSGQSFSVEHAMAWLRSQIELTSREGYAGLRVALDMGWALRPVSGVEQLPAFEKEIAAALSGTSVSVLCQYDRDRFDPVTLASVSPFHTRAVAAATYHDDPLLRICRQYAPAGIRLAGQIDRSAEDALALALAEAIRVDGHITINMAELSFIDLSCTRMIIDAARSLVPSRRVVLRCNRGIVSRFVLLGADGVHGIDLVTADDR</sequence>
<keyword evidence="3" id="KW-1185">Reference proteome</keyword>
<evidence type="ECO:0000313" key="2">
    <source>
        <dbReference type="EMBL" id="GIH40747.1"/>
    </source>
</evidence>
<organism evidence="2 3">
    <name type="scientific">Microbispora corallina</name>
    <dbReference type="NCBI Taxonomy" id="83302"/>
    <lineage>
        <taxon>Bacteria</taxon>
        <taxon>Bacillati</taxon>
        <taxon>Actinomycetota</taxon>
        <taxon>Actinomycetes</taxon>
        <taxon>Streptosporangiales</taxon>
        <taxon>Streptosporangiaceae</taxon>
        <taxon>Microbispora</taxon>
    </lineage>
</organism>
<name>A0ABQ4G122_9ACTN</name>
<dbReference type="SUPFAM" id="SSF52091">
    <property type="entry name" value="SpoIIaa-like"/>
    <property type="match status" value="1"/>
</dbReference>
<gene>
    <name evidence="2" type="ORF">Mco01_37470</name>
</gene>
<reference evidence="2 3" key="1">
    <citation type="submission" date="2021-01" db="EMBL/GenBank/DDBJ databases">
        <title>Whole genome shotgun sequence of Microbispora corallina NBRC 16416.</title>
        <authorList>
            <person name="Komaki H."/>
            <person name="Tamura T."/>
        </authorList>
    </citation>
    <scope>NUCLEOTIDE SEQUENCE [LARGE SCALE GENOMIC DNA]</scope>
    <source>
        <strain evidence="2 3">NBRC 16416</strain>
    </source>
</reference>
<dbReference type="Proteomes" id="UP000603904">
    <property type="component" value="Unassembled WGS sequence"/>
</dbReference>
<dbReference type="InterPro" id="IPR025847">
    <property type="entry name" value="MEDS_domain"/>
</dbReference>
<comment type="caution">
    <text evidence="2">The sequence shown here is derived from an EMBL/GenBank/DDBJ whole genome shotgun (WGS) entry which is preliminary data.</text>
</comment>
<proteinExistence type="predicted"/>
<protein>
    <recommendedName>
        <fullName evidence="1">MEDS domain-containing protein</fullName>
    </recommendedName>
</protein>
<evidence type="ECO:0000313" key="3">
    <source>
        <dbReference type="Proteomes" id="UP000603904"/>
    </source>
</evidence>
<feature type="domain" description="MEDS" evidence="1">
    <location>
        <begin position="20"/>
        <end position="177"/>
    </location>
</feature>
<dbReference type="EMBL" id="BOOC01000015">
    <property type="protein sequence ID" value="GIH40747.1"/>
    <property type="molecule type" value="Genomic_DNA"/>
</dbReference>
<dbReference type="Gene3D" id="3.30.750.24">
    <property type="entry name" value="STAS domain"/>
    <property type="match status" value="1"/>
</dbReference>
<accession>A0ABQ4G122</accession>
<dbReference type="InterPro" id="IPR036513">
    <property type="entry name" value="STAS_dom_sf"/>
</dbReference>
<dbReference type="Pfam" id="PF14417">
    <property type="entry name" value="MEDS"/>
    <property type="match status" value="1"/>
</dbReference>